<evidence type="ECO:0000313" key="3">
    <source>
        <dbReference type="Proteomes" id="UP000183461"/>
    </source>
</evidence>
<protein>
    <recommendedName>
        <fullName evidence="4">Lipoprotein</fullName>
    </recommendedName>
</protein>
<name>A0A1K1NP09_RUMFL</name>
<reference evidence="2 3" key="1">
    <citation type="submission" date="2016-11" db="EMBL/GenBank/DDBJ databases">
        <authorList>
            <person name="Jaros S."/>
            <person name="Januszkiewicz K."/>
            <person name="Wedrychowicz H."/>
        </authorList>
    </citation>
    <scope>NUCLEOTIDE SEQUENCE [LARGE SCALE GENOMIC DNA]</scope>
    <source>
        <strain evidence="2 3">YL228</strain>
    </source>
</reference>
<sequence>MKGYIRKAAAFLAAALVAVSAAGCADKKEDEHDHGHNMAGVSAPDGDYSDYAEKELKPESSEVPVFITFRSNFAEDEEAVKVAEFYYAMSEKSVEYLEKSVQPDVLKMKLDSSTSADYLNVQYDFIKDSVIGSDFKFTAVTIDDSMTGEDAFNYYDSLLAKAAPDLKPTSKKVFKVNCLYDKGDGGQLSIAARLKEKGMNELEVAVYTIDGKPYIIF</sequence>
<dbReference type="EMBL" id="FPIP01000005">
    <property type="protein sequence ID" value="SFW37005.1"/>
    <property type="molecule type" value="Genomic_DNA"/>
</dbReference>
<evidence type="ECO:0000313" key="2">
    <source>
        <dbReference type="EMBL" id="SFW37005.1"/>
    </source>
</evidence>
<keyword evidence="1" id="KW-0732">Signal</keyword>
<dbReference type="PROSITE" id="PS51257">
    <property type="entry name" value="PROKAR_LIPOPROTEIN"/>
    <property type="match status" value="1"/>
</dbReference>
<gene>
    <name evidence="2" type="ORF">SAMN02910280_2128</name>
</gene>
<accession>A0A1K1NP09</accession>
<evidence type="ECO:0008006" key="4">
    <source>
        <dbReference type="Google" id="ProtNLM"/>
    </source>
</evidence>
<dbReference type="AlphaFoldDB" id="A0A1K1NP09"/>
<proteinExistence type="predicted"/>
<dbReference type="Proteomes" id="UP000183461">
    <property type="component" value="Unassembled WGS sequence"/>
</dbReference>
<dbReference type="RefSeq" id="WP_072300377.1">
    <property type="nucleotide sequence ID" value="NZ_FPIP01000005.1"/>
</dbReference>
<feature type="chain" id="PRO_5039552770" description="Lipoprotein" evidence="1">
    <location>
        <begin position="25"/>
        <end position="217"/>
    </location>
</feature>
<feature type="signal peptide" evidence="1">
    <location>
        <begin position="1"/>
        <end position="24"/>
    </location>
</feature>
<organism evidence="2 3">
    <name type="scientific">Ruminococcus flavefaciens</name>
    <dbReference type="NCBI Taxonomy" id="1265"/>
    <lineage>
        <taxon>Bacteria</taxon>
        <taxon>Bacillati</taxon>
        <taxon>Bacillota</taxon>
        <taxon>Clostridia</taxon>
        <taxon>Eubacteriales</taxon>
        <taxon>Oscillospiraceae</taxon>
        <taxon>Ruminococcus</taxon>
    </lineage>
</organism>
<evidence type="ECO:0000256" key="1">
    <source>
        <dbReference type="SAM" id="SignalP"/>
    </source>
</evidence>